<comment type="caution">
    <text evidence="6">Lacks conserved residue(s) required for the propagation of feature annotation.</text>
</comment>
<evidence type="ECO:0000313" key="8">
    <source>
        <dbReference type="Proteomes" id="UP001434883"/>
    </source>
</evidence>
<proteinExistence type="inferred from homology"/>
<keyword evidence="2" id="KW-0813">Transport</keyword>
<evidence type="ECO:0000256" key="4">
    <source>
        <dbReference type="ARBA" id="ARBA00022989"/>
    </source>
</evidence>
<keyword evidence="6" id="KW-0458">Lysosome</keyword>
<evidence type="ECO:0000256" key="1">
    <source>
        <dbReference type="ARBA" id="ARBA00004127"/>
    </source>
</evidence>
<dbReference type="Proteomes" id="UP001434883">
    <property type="component" value="Unassembled WGS sequence"/>
</dbReference>
<evidence type="ECO:0000256" key="3">
    <source>
        <dbReference type="ARBA" id="ARBA00022692"/>
    </source>
</evidence>
<dbReference type="PRINTS" id="PR01315">
    <property type="entry name" value="BATTENIN"/>
</dbReference>
<name>A0ABV0QPK1_9TELE</name>
<dbReference type="PANTHER" id="PTHR10981:SF0">
    <property type="entry name" value="BATTENIN"/>
    <property type="match status" value="1"/>
</dbReference>
<sequence>MSSKVWYGLLLHWDWSTLLSTSSTKAWYQTLYQIGVLVSRSSLYCIKFKRVWIFSLLQVVNAVFLLFAVRFQFLPSAWIVLVIILYEGLLGGAAYVNTFYFISKEVTSPVCQLVSYLRVRKIEDETESMDIFTVLNLFLP</sequence>
<keyword evidence="4 6" id="KW-1133">Transmembrane helix</keyword>
<accession>A0ABV0QPK1</accession>
<organism evidence="7 8">
    <name type="scientific">Xenoophorus captivus</name>
    <dbReference type="NCBI Taxonomy" id="1517983"/>
    <lineage>
        <taxon>Eukaryota</taxon>
        <taxon>Metazoa</taxon>
        <taxon>Chordata</taxon>
        <taxon>Craniata</taxon>
        <taxon>Vertebrata</taxon>
        <taxon>Euteleostomi</taxon>
        <taxon>Actinopterygii</taxon>
        <taxon>Neopterygii</taxon>
        <taxon>Teleostei</taxon>
        <taxon>Neoteleostei</taxon>
        <taxon>Acanthomorphata</taxon>
        <taxon>Ovalentaria</taxon>
        <taxon>Atherinomorphae</taxon>
        <taxon>Cyprinodontiformes</taxon>
        <taxon>Goodeidae</taxon>
        <taxon>Xenoophorus</taxon>
    </lineage>
</organism>
<evidence type="ECO:0000256" key="2">
    <source>
        <dbReference type="ARBA" id="ARBA00022448"/>
    </source>
</evidence>
<gene>
    <name evidence="7" type="ORF">XENOCAPTIV_002802</name>
</gene>
<dbReference type="Pfam" id="PF02487">
    <property type="entry name" value="CLN3"/>
    <property type="match status" value="1"/>
</dbReference>
<dbReference type="PANTHER" id="PTHR10981">
    <property type="entry name" value="BATTENIN"/>
    <property type="match status" value="1"/>
</dbReference>
<evidence type="ECO:0000256" key="6">
    <source>
        <dbReference type="RuleBase" id="RU361113"/>
    </source>
</evidence>
<evidence type="ECO:0000256" key="5">
    <source>
        <dbReference type="ARBA" id="ARBA00023136"/>
    </source>
</evidence>
<protein>
    <recommendedName>
        <fullName evidence="6">Battenin</fullName>
    </recommendedName>
</protein>
<dbReference type="EMBL" id="JAHRIN010018091">
    <property type="protein sequence ID" value="MEQ2197749.1"/>
    <property type="molecule type" value="Genomic_DNA"/>
</dbReference>
<comment type="similarity">
    <text evidence="6">Belongs to the battenin family.</text>
</comment>
<feature type="transmembrane region" description="Helical" evidence="6">
    <location>
        <begin position="51"/>
        <end position="71"/>
    </location>
</feature>
<evidence type="ECO:0000313" key="7">
    <source>
        <dbReference type="EMBL" id="MEQ2197749.1"/>
    </source>
</evidence>
<keyword evidence="3 6" id="KW-0812">Transmembrane</keyword>
<comment type="caution">
    <text evidence="7">The sequence shown here is derived from an EMBL/GenBank/DDBJ whole genome shotgun (WGS) entry which is preliminary data.</text>
</comment>
<comment type="subcellular location">
    <subcellularLocation>
        <location evidence="1">Endomembrane system</location>
        <topology evidence="1">Multi-pass membrane protein</topology>
    </subcellularLocation>
    <subcellularLocation>
        <location evidence="6">Lysosome membrane</location>
        <topology evidence="6">Multi-pass membrane protein</topology>
    </subcellularLocation>
</comment>
<reference evidence="7 8" key="1">
    <citation type="submission" date="2021-06" db="EMBL/GenBank/DDBJ databases">
        <authorList>
            <person name="Palmer J.M."/>
        </authorList>
    </citation>
    <scope>NUCLEOTIDE SEQUENCE [LARGE SCALE GENOMIC DNA]</scope>
    <source>
        <strain evidence="7 8">XC_2019</strain>
        <tissue evidence="7">Muscle</tissue>
    </source>
</reference>
<dbReference type="InterPro" id="IPR003492">
    <property type="entry name" value="Battenin_disease_Cln3"/>
</dbReference>
<keyword evidence="8" id="KW-1185">Reference proteome</keyword>
<keyword evidence="5 6" id="KW-0472">Membrane</keyword>
<feature type="transmembrane region" description="Helical" evidence="6">
    <location>
        <begin position="77"/>
        <end position="96"/>
    </location>
</feature>